<name>A0A6P7LTR6_BETSP</name>
<reference evidence="12" key="1">
    <citation type="submission" date="2025-08" db="UniProtKB">
        <authorList>
            <consortium name="RefSeq"/>
        </authorList>
    </citation>
    <scope>IDENTIFICATION</scope>
</reference>
<gene>
    <name evidence="12" type="primary">LOC114849745</name>
</gene>
<organism evidence="11 12">
    <name type="scientific">Betta splendens</name>
    <name type="common">Siamese fighting fish</name>
    <dbReference type="NCBI Taxonomy" id="158456"/>
    <lineage>
        <taxon>Eukaryota</taxon>
        <taxon>Metazoa</taxon>
        <taxon>Chordata</taxon>
        <taxon>Craniata</taxon>
        <taxon>Vertebrata</taxon>
        <taxon>Euteleostomi</taxon>
        <taxon>Actinopterygii</taxon>
        <taxon>Neopterygii</taxon>
        <taxon>Teleostei</taxon>
        <taxon>Neoteleostei</taxon>
        <taxon>Acanthomorphata</taxon>
        <taxon>Anabantaria</taxon>
        <taxon>Anabantiformes</taxon>
        <taxon>Anabantoidei</taxon>
        <taxon>Osphronemidae</taxon>
        <taxon>Betta</taxon>
    </lineage>
</organism>
<comment type="similarity">
    <text evidence="2 9">Belongs to the intercrine beta (chemokine CC) family.</text>
</comment>
<evidence type="ECO:0000256" key="9">
    <source>
        <dbReference type="RuleBase" id="RU361150"/>
    </source>
</evidence>
<dbReference type="GO" id="GO:0008009">
    <property type="term" value="F:chemokine activity"/>
    <property type="evidence" value="ECO:0007669"/>
    <property type="project" value="InterPro"/>
</dbReference>
<dbReference type="PANTHER" id="PTHR12015:SF183">
    <property type="entry name" value="C-C MOTIF CHEMOKINE 3"/>
    <property type="match status" value="1"/>
</dbReference>
<evidence type="ECO:0000313" key="11">
    <source>
        <dbReference type="Proteomes" id="UP000515150"/>
    </source>
</evidence>
<sequence length="108" mass="12132">MMMMMMMKNPVVLVICTLLLSSLVVASQSSFSPNECCFQFRADRLPKKNVMSYKYTDNRCPMAGLLFTMSTRNTICVDPKTKWVQVIVNAIDRVKAKAAASATSKRPE</sequence>
<dbReference type="GeneID" id="114849745"/>
<dbReference type="InterPro" id="IPR036048">
    <property type="entry name" value="Interleukin_8-like_sf"/>
</dbReference>
<keyword evidence="11" id="KW-1185">Reference proteome</keyword>
<dbReference type="GO" id="GO:0005615">
    <property type="term" value="C:extracellular space"/>
    <property type="evidence" value="ECO:0007669"/>
    <property type="project" value="UniProtKB-KW"/>
</dbReference>
<proteinExistence type="inferred from homology"/>
<feature type="chain" id="PRO_5028513910" description="C-C motif chemokine" evidence="9">
    <location>
        <begin position="27"/>
        <end position="108"/>
    </location>
</feature>
<dbReference type="AlphaFoldDB" id="A0A6P7LTR6"/>
<comment type="subunit">
    <text evidence="8">Self-associates. Also heterodimer of MIP-1-alpha(4-69) and MIP-1-beta(3-69). Interacts with CCR1.</text>
</comment>
<dbReference type="Pfam" id="PF00048">
    <property type="entry name" value="IL8"/>
    <property type="match status" value="1"/>
</dbReference>
<dbReference type="KEGG" id="bspl:114849745"/>
<evidence type="ECO:0000256" key="4">
    <source>
        <dbReference type="ARBA" id="ARBA00022525"/>
    </source>
</evidence>
<dbReference type="InterPro" id="IPR000827">
    <property type="entry name" value="Chemokine_CC_CS"/>
</dbReference>
<feature type="signal peptide" evidence="9">
    <location>
        <begin position="1"/>
        <end position="26"/>
    </location>
</feature>
<evidence type="ECO:0000256" key="7">
    <source>
        <dbReference type="ARBA" id="ARBA00044740"/>
    </source>
</evidence>
<dbReference type="GO" id="GO:0006955">
    <property type="term" value="P:immune response"/>
    <property type="evidence" value="ECO:0007669"/>
    <property type="project" value="InterPro"/>
</dbReference>
<evidence type="ECO:0000256" key="8">
    <source>
        <dbReference type="ARBA" id="ARBA00046726"/>
    </source>
</evidence>
<keyword evidence="6" id="KW-1015">Disulfide bond</keyword>
<dbReference type="InParanoid" id="A0A6P7LTR6"/>
<evidence type="ECO:0000256" key="6">
    <source>
        <dbReference type="ARBA" id="ARBA00023157"/>
    </source>
</evidence>
<accession>A0A6P7LTR6</accession>
<dbReference type="RefSeq" id="XP_028997294.1">
    <property type="nucleotide sequence ID" value="XM_029141461.3"/>
</dbReference>
<dbReference type="Proteomes" id="UP000515150">
    <property type="component" value="Chromosome 24"/>
</dbReference>
<dbReference type="SMART" id="SM00199">
    <property type="entry name" value="SCY"/>
    <property type="match status" value="1"/>
</dbReference>
<evidence type="ECO:0000313" key="12">
    <source>
        <dbReference type="RefSeq" id="XP_028997294.1"/>
    </source>
</evidence>
<dbReference type="OrthoDB" id="9447832at2759"/>
<comment type="function">
    <text evidence="7">Monokine with inflammatory and chemokinetic properties. Binds to CCR1, CCR4 and CCR5. One of the major HIV-suppressive factors produced by CD8+ T-cells. Recombinant MIP-1-alpha induces a dose-dependent inhibition of different strains of HIV-1, HIV-2, and simian immunodeficiency virus (SIV).</text>
</comment>
<comment type="subcellular location">
    <subcellularLocation>
        <location evidence="1 9">Secreted</location>
    </subcellularLocation>
</comment>
<dbReference type="SUPFAM" id="SSF54117">
    <property type="entry name" value="Interleukin 8-like chemokines"/>
    <property type="match status" value="1"/>
</dbReference>
<dbReference type="PANTHER" id="PTHR12015">
    <property type="entry name" value="SMALL INDUCIBLE CYTOKINE A"/>
    <property type="match status" value="1"/>
</dbReference>
<keyword evidence="4 9" id="KW-0964">Secreted</keyword>
<protein>
    <recommendedName>
        <fullName evidence="9">C-C motif chemokine</fullName>
    </recommendedName>
</protein>
<dbReference type="PROSITE" id="PS00472">
    <property type="entry name" value="SMALL_CYTOKINES_CC"/>
    <property type="match status" value="1"/>
</dbReference>
<dbReference type="InterPro" id="IPR039809">
    <property type="entry name" value="Chemokine_b/g/d"/>
</dbReference>
<evidence type="ECO:0000256" key="1">
    <source>
        <dbReference type="ARBA" id="ARBA00004613"/>
    </source>
</evidence>
<feature type="domain" description="Chemokine interleukin-8-like" evidence="10">
    <location>
        <begin position="33"/>
        <end position="91"/>
    </location>
</feature>
<dbReference type="InterPro" id="IPR001811">
    <property type="entry name" value="Chemokine_IL8-like_dom"/>
</dbReference>
<evidence type="ECO:0000256" key="3">
    <source>
        <dbReference type="ARBA" id="ARBA00022514"/>
    </source>
</evidence>
<keyword evidence="5 9" id="KW-0732">Signal</keyword>
<evidence type="ECO:0000259" key="10">
    <source>
        <dbReference type="SMART" id="SM00199"/>
    </source>
</evidence>
<keyword evidence="9" id="KW-0145">Chemotaxis</keyword>
<evidence type="ECO:0000256" key="2">
    <source>
        <dbReference type="ARBA" id="ARBA00010868"/>
    </source>
</evidence>
<dbReference type="Gene3D" id="2.40.50.40">
    <property type="match status" value="1"/>
</dbReference>
<keyword evidence="3 9" id="KW-0202">Cytokine</keyword>
<evidence type="ECO:0000256" key="5">
    <source>
        <dbReference type="ARBA" id="ARBA00022729"/>
    </source>
</evidence>